<feature type="domain" description="Amidohydrolase-related" evidence="3">
    <location>
        <begin position="4"/>
        <end position="292"/>
    </location>
</feature>
<evidence type="ECO:0000259" key="3">
    <source>
        <dbReference type="Pfam" id="PF04909"/>
    </source>
</evidence>
<dbReference type="AlphaFoldDB" id="A0A239MRI7"/>
<protein>
    <submittedName>
        <fullName evidence="4">L-fuconolactonase</fullName>
    </submittedName>
</protein>
<dbReference type="SUPFAM" id="SSF51556">
    <property type="entry name" value="Metallo-dependent hydrolases"/>
    <property type="match status" value="1"/>
</dbReference>
<dbReference type="GO" id="GO:0016787">
    <property type="term" value="F:hydrolase activity"/>
    <property type="evidence" value="ECO:0007669"/>
    <property type="project" value="InterPro"/>
</dbReference>
<evidence type="ECO:0000256" key="1">
    <source>
        <dbReference type="ARBA" id="ARBA00038310"/>
    </source>
</evidence>
<gene>
    <name evidence="4" type="ORF">SAMN05216252_12697</name>
</gene>
<reference evidence="4 5" key="1">
    <citation type="submission" date="2017-06" db="EMBL/GenBank/DDBJ databases">
        <authorList>
            <person name="Kim H.J."/>
            <person name="Triplett B.A."/>
        </authorList>
    </citation>
    <scope>NUCLEOTIDE SEQUENCE [LARGE SCALE GENOMIC DNA]</scope>
    <source>
        <strain evidence="4 5">CGMCC 4.1858</strain>
    </source>
</reference>
<organism evidence="4 5">
    <name type="scientific">Actinacidiphila glaucinigra</name>
    <dbReference type="NCBI Taxonomy" id="235986"/>
    <lineage>
        <taxon>Bacteria</taxon>
        <taxon>Bacillati</taxon>
        <taxon>Actinomycetota</taxon>
        <taxon>Actinomycetes</taxon>
        <taxon>Kitasatosporales</taxon>
        <taxon>Streptomycetaceae</taxon>
        <taxon>Actinacidiphila</taxon>
    </lineage>
</organism>
<dbReference type="InterPro" id="IPR032466">
    <property type="entry name" value="Metal_Hydrolase"/>
</dbReference>
<keyword evidence="5" id="KW-1185">Reference proteome</keyword>
<proteinExistence type="inferred from homology"/>
<dbReference type="OrthoDB" id="5450317at2"/>
<dbReference type="Pfam" id="PF04909">
    <property type="entry name" value="Amidohydro_2"/>
    <property type="match status" value="1"/>
</dbReference>
<dbReference type="InterPro" id="IPR052350">
    <property type="entry name" value="Metallo-dep_Lactonases"/>
</dbReference>
<name>A0A239MRI7_9ACTN</name>
<accession>A0A239MRI7</accession>
<feature type="region of interest" description="Disordered" evidence="2">
    <location>
        <begin position="1"/>
        <end position="26"/>
    </location>
</feature>
<evidence type="ECO:0000313" key="4">
    <source>
        <dbReference type="EMBL" id="SNT45070.1"/>
    </source>
</evidence>
<dbReference type="PANTHER" id="PTHR43569">
    <property type="entry name" value="AMIDOHYDROLASE"/>
    <property type="match status" value="1"/>
</dbReference>
<dbReference type="RefSeq" id="WP_089227914.1">
    <property type="nucleotide sequence ID" value="NZ_FZOF01000026.1"/>
</dbReference>
<sequence length="311" mass="34003">MSRIDAHHHVWRPAAAPSPSPNARPQRRVHAWLDEPGMASMRRDFTLDDLAPLALAAGIDRTILVQVLPDTDETEDFLTLASTAGTVAGVVGWVDLTSDHLPHTLEALRAAPGGELLVGTRHLVQDERDPRWLSRPDVQRGLRLVARANLAYDLLVRPHQLPAAINAVRELPELTFVLDHLSKPPIAAGELQPWASLIRELATRPNVFCKLSGMVTEADLHHWNVAALRPYADVVLDAFGPERVMFGSDWPVCLLAASYEEVVGAAEALTAGLSDAERCHVFGTTAERAYRLDERPRRGRAEGGRAAGAAR</sequence>
<evidence type="ECO:0000256" key="2">
    <source>
        <dbReference type="SAM" id="MobiDB-lite"/>
    </source>
</evidence>
<comment type="similarity">
    <text evidence="1">Belongs to the metallo-dependent hydrolases superfamily.</text>
</comment>
<dbReference type="InterPro" id="IPR006680">
    <property type="entry name" value="Amidohydro-rel"/>
</dbReference>
<evidence type="ECO:0000313" key="5">
    <source>
        <dbReference type="Proteomes" id="UP000198280"/>
    </source>
</evidence>
<dbReference type="PANTHER" id="PTHR43569:SF2">
    <property type="entry name" value="AMIDOHYDROLASE-RELATED DOMAIN-CONTAINING PROTEIN"/>
    <property type="match status" value="1"/>
</dbReference>
<dbReference type="Gene3D" id="3.20.20.140">
    <property type="entry name" value="Metal-dependent hydrolases"/>
    <property type="match status" value="1"/>
</dbReference>
<dbReference type="Proteomes" id="UP000198280">
    <property type="component" value="Unassembled WGS sequence"/>
</dbReference>
<dbReference type="EMBL" id="FZOF01000026">
    <property type="protein sequence ID" value="SNT45070.1"/>
    <property type="molecule type" value="Genomic_DNA"/>
</dbReference>